<name>A0AA39RLJ4_ACESA</name>
<evidence type="ECO:0000256" key="4">
    <source>
        <dbReference type="PROSITE-ProRule" id="PRU00027"/>
    </source>
</evidence>
<proteinExistence type="predicted"/>
<accession>A0AA39RLJ4</accession>
<feature type="domain" description="BED-type" evidence="6">
    <location>
        <begin position="243"/>
        <end position="312"/>
    </location>
</feature>
<gene>
    <name evidence="7" type="ORF">LWI29_017018</name>
</gene>
<feature type="region of interest" description="Disordered" evidence="5">
    <location>
        <begin position="203"/>
        <end position="241"/>
    </location>
</feature>
<reference evidence="7" key="2">
    <citation type="submission" date="2023-06" db="EMBL/GenBank/DDBJ databases">
        <authorList>
            <person name="Swenson N.G."/>
            <person name="Wegrzyn J.L."/>
            <person name="Mcevoy S.L."/>
        </authorList>
    </citation>
    <scope>NUCLEOTIDE SEQUENCE</scope>
    <source>
        <strain evidence="7">NS2018</strain>
        <tissue evidence="7">Leaf</tissue>
    </source>
</reference>
<dbReference type="PROSITE" id="PS50808">
    <property type="entry name" value="ZF_BED"/>
    <property type="match status" value="1"/>
</dbReference>
<dbReference type="AlphaFoldDB" id="A0AA39RLJ4"/>
<evidence type="ECO:0000256" key="1">
    <source>
        <dbReference type="ARBA" id="ARBA00022723"/>
    </source>
</evidence>
<keyword evidence="8" id="KW-1185">Reference proteome</keyword>
<evidence type="ECO:0000313" key="7">
    <source>
        <dbReference type="EMBL" id="KAK0576413.1"/>
    </source>
</evidence>
<comment type="caution">
    <text evidence="7">The sequence shown here is derived from an EMBL/GenBank/DDBJ whole genome shotgun (WGS) entry which is preliminary data.</text>
</comment>
<dbReference type="SMART" id="SM00614">
    <property type="entry name" value="ZnF_BED"/>
    <property type="match status" value="1"/>
</dbReference>
<evidence type="ECO:0000256" key="2">
    <source>
        <dbReference type="ARBA" id="ARBA00022771"/>
    </source>
</evidence>
<keyword evidence="3" id="KW-0862">Zinc</keyword>
<feature type="compositionally biased region" description="Pro residues" evidence="5">
    <location>
        <begin position="213"/>
        <end position="222"/>
    </location>
</feature>
<dbReference type="GO" id="GO:0008270">
    <property type="term" value="F:zinc ion binding"/>
    <property type="evidence" value="ECO:0007669"/>
    <property type="project" value="UniProtKB-KW"/>
</dbReference>
<keyword evidence="1" id="KW-0479">Metal-binding</keyword>
<dbReference type="EMBL" id="JAUESC010000386">
    <property type="protein sequence ID" value="KAK0576413.1"/>
    <property type="molecule type" value="Genomic_DNA"/>
</dbReference>
<evidence type="ECO:0000259" key="6">
    <source>
        <dbReference type="PROSITE" id="PS50808"/>
    </source>
</evidence>
<evidence type="ECO:0000313" key="8">
    <source>
        <dbReference type="Proteomes" id="UP001168877"/>
    </source>
</evidence>
<protein>
    <recommendedName>
        <fullName evidence="6">BED-type domain-containing protein</fullName>
    </recommendedName>
</protein>
<evidence type="ECO:0000256" key="5">
    <source>
        <dbReference type="SAM" id="MobiDB-lite"/>
    </source>
</evidence>
<sequence>MDFYEQHAYDEDSEAMNELIMKLVIATEQMVELKSMIFAREQTQAMNSYNPWPINEIYTYEQLVSPSLKEAFNNIMQSIQQLWDEAATMPSYGKIVERYEFSDDFSSVADEEEETKEKVKEAEDVPFEEPLLYKELKPYVPPITFPSLPEQDDVATFPLKGEEVEKEEKEENVKEAEDVPFEAPLLYKELKPYTTINEMDELKMGSGTNIPNSTPPPPPSSPGRPGGQEEQHSAVSGGVIPSGKRAGWWKWFTIEEIKVDGNITTKAVCKFCKMKLMNDSKKGVNHLKKHAEKCAPKHAPIREPHQTTLEQCFARRTVRPRSGHVDTSEQAENERGVVPCIHIL</sequence>
<reference evidence="7" key="1">
    <citation type="journal article" date="2022" name="Plant J.">
        <title>Strategies of tolerance reflected in two North American maple genomes.</title>
        <authorList>
            <person name="McEvoy S.L."/>
            <person name="Sezen U.U."/>
            <person name="Trouern-Trend A."/>
            <person name="McMahon S.M."/>
            <person name="Schaberg P.G."/>
            <person name="Yang J."/>
            <person name="Wegrzyn J.L."/>
            <person name="Swenson N.G."/>
        </authorList>
    </citation>
    <scope>NUCLEOTIDE SEQUENCE</scope>
    <source>
        <strain evidence="7">NS2018</strain>
    </source>
</reference>
<dbReference type="InterPro" id="IPR003656">
    <property type="entry name" value="Znf_BED"/>
</dbReference>
<dbReference type="Proteomes" id="UP001168877">
    <property type="component" value="Unassembled WGS sequence"/>
</dbReference>
<organism evidence="7 8">
    <name type="scientific">Acer saccharum</name>
    <name type="common">Sugar maple</name>
    <dbReference type="NCBI Taxonomy" id="4024"/>
    <lineage>
        <taxon>Eukaryota</taxon>
        <taxon>Viridiplantae</taxon>
        <taxon>Streptophyta</taxon>
        <taxon>Embryophyta</taxon>
        <taxon>Tracheophyta</taxon>
        <taxon>Spermatophyta</taxon>
        <taxon>Magnoliopsida</taxon>
        <taxon>eudicotyledons</taxon>
        <taxon>Gunneridae</taxon>
        <taxon>Pentapetalae</taxon>
        <taxon>rosids</taxon>
        <taxon>malvids</taxon>
        <taxon>Sapindales</taxon>
        <taxon>Sapindaceae</taxon>
        <taxon>Hippocastanoideae</taxon>
        <taxon>Acereae</taxon>
        <taxon>Acer</taxon>
    </lineage>
</organism>
<keyword evidence="2 4" id="KW-0863">Zinc-finger</keyword>
<evidence type="ECO:0000256" key="3">
    <source>
        <dbReference type="ARBA" id="ARBA00022833"/>
    </source>
</evidence>
<dbReference type="GO" id="GO:0003677">
    <property type="term" value="F:DNA binding"/>
    <property type="evidence" value="ECO:0007669"/>
    <property type="project" value="InterPro"/>
</dbReference>